<dbReference type="EMBL" id="JAPRAY010000001">
    <property type="protein sequence ID" value="MCZ0666035.1"/>
    <property type="molecule type" value="Genomic_DNA"/>
</dbReference>
<evidence type="ECO:0000313" key="5">
    <source>
        <dbReference type="EMBL" id="VYU49095.1"/>
    </source>
</evidence>
<dbReference type="InterPro" id="IPR049117">
    <property type="entry name" value="pulA_all-beta"/>
</dbReference>
<dbReference type="EMBL" id="JAQMLA010000002">
    <property type="protein sequence ID" value="MDB8685241.1"/>
    <property type="molecule type" value="Genomic_DNA"/>
</dbReference>
<dbReference type="Proteomes" id="UP001212160">
    <property type="component" value="Unassembled WGS sequence"/>
</dbReference>
<dbReference type="RefSeq" id="WP_022037640.1">
    <property type="nucleotide sequence ID" value="NZ_BAABXV010000001.1"/>
</dbReference>
<protein>
    <recommendedName>
        <fullName evidence="1">Pullulanase all-beta domain-containing protein</fullName>
    </recommendedName>
</protein>
<dbReference type="AlphaFoldDB" id="A0A6N3FLS2"/>
<gene>
    <name evidence="3" type="ORF">OZZ16_05735</name>
    <name evidence="2" type="ORF">OZZ17_00565</name>
    <name evidence="4" type="ORF">PNW85_00880</name>
    <name evidence="5" type="ORF">RGLFYP19_02476</name>
    <name evidence="6" type="ORF">RGLFYP36_01893</name>
</gene>
<name>A0A6N3FLS2_MEDGN</name>
<evidence type="ECO:0000313" key="6">
    <source>
        <dbReference type="EMBL" id="VYU52543.1"/>
    </source>
</evidence>
<evidence type="ECO:0000313" key="4">
    <source>
        <dbReference type="EMBL" id="MDB8685241.1"/>
    </source>
</evidence>
<dbReference type="EMBL" id="JAPRBD010000004">
    <property type="protein sequence ID" value="MCZ0689418.1"/>
    <property type="molecule type" value="Genomic_DNA"/>
</dbReference>
<dbReference type="Proteomes" id="UP001079535">
    <property type="component" value="Unassembled WGS sequence"/>
</dbReference>
<reference evidence="4" key="3">
    <citation type="submission" date="2023-01" db="EMBL/GenBank/DDBJ databases">
        <title>Human gut microbiome strain richness.</title>
        <authorList>
            <person name="Chen-Liaw A."/>
        </authorList>
    </citation>
    <scope>NUCLEOTIDE SEQUENCE</scope>
    <source>
        <strain evidence="4">RTP21484st1_H11_RTP21484_190118</strain>
    </source>
</reference>
<feature type="domain" description="Pullulanase all-beta" evidence="1">
    <location>
        <begin position="4"/>
        <end position="34"/>
    </location>
</feature>
<dbReference type="Pfam" id="PF21653">
    <property type="entry name" value="pulA_all-beta"/>
    <property type="match status" value="1"/>
</dbReference>
<sequence length="66" mass="7617">MQLWKTLCIVYNGSEKQKEVKLSEGTWEVLADGEDSFLWKHPQIAAKRMKVSPVSILILGKREESR</sequence>
<proteinExistence type="predicted"/>
<organism evidence="6">
    <name type="scientific">Mediterraneibacter gnavus</name>
    <name type="common">Ruminococcus gnavus</name>
    <dbReference type="NCBI Taxonomy" id="33038"/>
    <lineage>
        <taxon>Bacteria</taxon>
        <taxon>Bacillati</taxon>
        <taxon>Bacillota</taxon>
        <taxon>Clostridia</taxon>
        <taxon>Lachnospirales</taxon>
        <taxon>Lachnospiraceae</taxon>
        <taxon>Mediterraneibacter</taxon>
    </lineage>
</organism>
<reference evidence="2" key="2">
    <citation type="submission" date="2022-11" db="EMBL/GenBank/DDBJ databases">
        <title>Temperate bacteriophages infecting mucin-degrading bacterium Ruminococcus gnavus from the human gut.</title>
        <authorList>
            <person name="Buttimer C."/>
        </authorList>
    </citation>
    <scope>NUCLEOTIDE SEQUENCE</scope>
    <source>
        <strain evidence="2">CCUG 49994</strain>
        <strain evidence="3">CCUG 52279</strain>
    </source>
</reference>
<evidence type="ECO:0000313" key="2">
    <source>
        <dbReference type="EMBL" id="MCZ0666035.1"/>
    </source>
</evidence>
<dbReference type="EMBL" id="CACRUU010000084">
    <property type="protein sequence ID" value="VYU52543.1"/>
    <property type="molecule type" value="Genomic_DNA"/>
</dbReference>
<dbReference type="InterPro" id="IPR013780">
    <property type="entry name" value="Glyco_hydro_b"/>
</dbReference>
<dbReference type="Proteomes" id="UP001076974">
    <property type="component" value="Unassembled WGS sequence"/>
</dbReference>
<evidence type="ECO:0000313" key="3">
    <source>
        <dbReference type="EMBL" id="MCZ0689418.1"/>
    </source>
</evidence>
<dbReference type="Gene3D" id="2.60.40.1180">
    <property type="entry name" value="Golgi alpha-mannosidase II"/>
    <property type="match status" value="1"/>
</dbReference>
<reference evidence="6" key="1">
    <citation type="submission" date="2019-11" db="EMBL/GenBank/DDBJ databases">
        <authorList>
            <person name="Feng L."/>
        </authorList>
    </citation>
    <scope>NUCLEOTIDE SEQUENCE</scope>
    <source>
        <strain evidence="5">RgnavusLFYP19</strain>
        <strain evidence="6">RgnavusLFYP36</strain>
    </source>
</reference>
<accession>A0A6N3FLS2</accession>
<dbReference type="EMBL" id="CACRUK010000041">
    <property type="protein sequence ID" value="VYU49095.1"/>
    <property type="molecule type" value="Genomic_DNA"/>
</dbReference>
<evidence type="ECO:0000259" key="1">
    <source>
        <dbReference type="Pfam" id="PF21653"/>
    </source>
</evidence>